<accession>A0ABU8VB38</accession>
<evidence type="ECO:0000256" key="5">
    <source>
        <dbReference type="ARBA" id="ARBA00023163"/>
    </source>
</evidence>
<organism evidence="7 8">
    <name type="scientific">Variovorax ureilyticus</name>
    <dbReference type="NCBI Taxonomy" id="1836198"/>
    <lineage>
        <taxon>Bacteria</taxon>
        <taxon>Pseudomonadati</taxon>
        <taxon>Pseudomonadota</taxon>
        <taxon>Betaproteobacteria</taxon>
        <taxon>Burkholderiales</taxon>
        <taxon>Comamonadaceae</taxon>
        <taxon>Variovorax</taxon>
    </lineage>
</organism>
<dbReference type="InterPro" id="IPR036390">
    <property type="entry name" value="WH_DNA-bd_sf"/>
</dbReference>
<comment type="similarity">
    <text evidence="1">Belongs to the LysR transcriptional regulatory family.</text>
</comment>
<keyword evidence="3" id="KW-0238">DNA-binding</keyword>
<dbReference type="NCBIfam" id="NF008410">
    <property type="entry name" value="PRK11233.1"/>
    <property type="match status" value="1"/>
</dbReference>
<feature type="domain" description="HTH lysR-type" evidence="6">
    <location>
        <begin position="1"/>
        <end position="58"/>
    </location>
</feature>
<protein>
    <submittedName>
        <fullName evidence="7">Nitrogen assimilation transcriptional regulator NAC</fullName>
    </submittedName>
</protein>
<dbReference type="PANTHER" id="PTHR30293:SF0">
    <property type="entry name" value="NITROGEN ASSIMILATION REGULATORY PROTEIN NAC"/>
    <property type="match status" value="1"/>
</dbReference>
<comment type="caution">
    <text evidence="7">The sequence shown here is derived from an EMBL/GenBank/DDBJ whole genome shotgun (WGS) entry which is preliminary data.</text>
</comment>
<evidence type="ECO:0000313" key="8">
    <source>
        <dbReference type="Proteomes" id="UP001365846"/>
    </source>
</evidence>
<dbReference type="Gene3D" id="1.10.10.10">
    <property type="entry name" value="Winged helix-like DNA-binding domain superfamily/Winged helix DNA-binding domain"/>
    <property type="match status" value="1"/>
</dbReference>
<evidence type="ECO:0000256" key="1">
    <source>
        <dbReference type="ARBA" id="ARBA00009437"/>
    </source>
</evidence>
<keyword evidence="8" id="KW-1185">Reference proteome</keyword>
<gene>
    <name evidence="7" type="primary">nac</name>
    <name evidence="7" type="ORF">WKW77_07295</name>
</gene>
<evidence type="ECO:0000256" key="2">
    <source>
        <dbReference type="ARBA" id="ARBA00023015"/>
    </source>
</evidence>
<name>A0ABU8VB38_9BURK</name>
<dbReference type="Gene3D" id="3.40.190.290">
    <property type="match status" value="1"/>
</dbReference>
<keyword evidence="4" id="KW-0010">Activator</keyword>
<proteinExistence type="inferred from homology"/>
<evidence type="ECO:0000313" key="7">
    <source>
        <dbReference type="EMBL" id="MEJ8810869.1"/>
    </source>
</evidence>
<dbReference type="Proteomes" id="UP001365846">
    <property type="component" value="Unassembled WGS sequence"/>
</dbReference>
<keyword evidence="5" id="KW-0804">Transcription</keyword>
<dbReference type="SUPFAM" id="SSF53850">
    <property type="entry name" value="Periplasmic binding protein-like II"/>
    <property type="match status" value="1"/>
</dbReference>
<dbReference type="InterPro" id="IPR036388">
    <property type="entry name" value="WH-like_DNA-bd_sf"/>
</dbReference>
<reference evidence="7 8" key="1">
    <citation type="submission" date="2024-03" db="EMBL/GenBank/DDBJ databases">
        <title>Novel species of the genus Variovorax.</title>
        <authorList>
            <person name="Liu Q."/>
            <person name="Xin Y.-H."/>
        </authorList>
    </citation>
    <scope>NUCLEOTIDE SEQUENCE [LARGE SCALE GENOMIC DNA]</scope>
    <source>
        <strain evidence="7 8">KACC 18899</strain>
    </source>
</reference>
<evidence type="ECO:0000256" key="4">
    <source>
        <dbReference type="ARBA" id="ARBA00023159"/>
    </source>
</evidence>
<dbReference type="InterPro" id="IPR000847">
    <property type="entry name" value="LysR_HTH_N"/>
</dbReference>
<dbReference type="Pfam" id="PF03466">
    <property type="entry name" value="LysR_substrate"/>
    <property type="match status" value="1"/>
</dbReference>
<evidence type="ECO:0000259" key="6">
    <source>
        <dbReference type="PROSITE" id="PS50931"/>
    </source>
</evidence>
<dbReference type="EMBL" id="JBBKZU010000002">
    <property type="protein sequence ID" value="MEJ8810869.1"/>
    <property type="molecule type" value="Genomic_DNA"/>
</dbReference>
<dbReference type="InterPro" id="IPR005119">
    <property type="entry name" value="LysR_subst-bd"/>
</dbReference>
<dbReference type="PROSITE" id="PS50931">
    <property type="entry name" value="HTH_LYSR"/>
    <property type="match status" value="1"/>
</dbReference>
<keyword evidence="2" id="KW-0805">Transcription regulation</keyword>
<sequence>MNLRRLKYFVKIVDLESLTLASDVLHVAQPALSQQLATLEGECKQKLLVRTQKGVEPTEAGRVLYRHAQAILRHVEQARADVQNAGRSLVGQVSVGLAPGTAASTLALRLLQVVQGRHPQIVLHINENLGTTLFDAVRKGTMDMAVLYGGEGPAQGLSFDLLTKEALCVVAPAGSLRKDEISLQDLGDVDLLLPCSGNQLRRYVDRAFATVRMAPRVVAEMESSSTLSAAIGSRVGATILPASVARAVAATANAELHQLISPVIEVPLVLCASDHLPMSEPAQVVRGILLELVGEDMSSPA</sequence>
<dbReference type="RefSeq" id="WP_340356207.1">
    <property type="nucleotide sequence ID" value="NZ_JBBKZU010000002.1"/>
</dbReference>
<dbReference type="SUPFAM" id="SSF46785">
    <property type="entry name" value="Winged helix' DNA-binding domain"/>
    <property type="match status" value="1"/>
</dbReference>
<dbReference type="PANTHER" id="PTHR30293">
    <property type="entry name" value="TRANSCRIPTIONAL REGULATORY PROTEIN NAC-RELATED"/>
    <property type="match status" value="1"/>
</dbReference>
<dbReference type="Pfam" id="PF00126">
    <property type="entry name" value="HTH_1"/>
    <property type="match status" value="1"/>
</dbReference>
<evidence type="ECO:0000256" key="3">
    <source>
        <dbReference type="ARBA" id="ARBA00023125"/>
    </source>
</evidence>